<feature type="region of interest" description="Disordered" evidence="1">
    <location>
        <begin position="78"/>
        <end position="99"/>
    </location>
</feature>
<dbReference type="STRING" id="174720.A0A0N5BJ93"/>
<feature type="compositionally biased region" description="Low complexity" evidence="1">
    <location>
        <begin position="79"/>
        <end position="92"/>
    </location>
</feature>
<dbReference type="SUPFAM" id="SSF53098">
    <property type="entry name" value="Ribonuclease H-like"/>
    <property type="match status" value="1"/>
</dbReference>
<reference evidence="4" key="1">
    <citation type="submission" date="2017-02" db="UniProtKB">
        <authorList>
            <consortium name="WormBaseParasite"/>
        </authorList>
    </citation>
    <scope>IDENTIFICATION</scope>
</reference>
<evidence type="ECO:0000313" key="4">
    <source>
        <dbReference type="WBParaSite" id="SPAL_0000602000.1"/>
    </source>
</evidence>
<organism evidence="3 4">
    <name type="scientific">Strongyloides papillosus</name>
    <name type="common">Intestinal threadworm</name>
    <dbReference type="NCBI Taxonomy" id="174720"/>
    <lineage>
        <taxon>Eukaryota</taxon>
        <taxon>Metazoa</taxon>
        <taxon>Ecdysozoa</taxon>
        <taxon>Nematoda</taxon>
        <taxon>Chromadorea</taxon>
        <taxon>Rhabditida</taxon>
        <taxon>Tylenchina</taxon>
        <taxon>Panagrolaimomorpha</taxon>
        <taxon>Strongyloidoidea</taxon>
        <taxon>Strongyloididae</taxon>
        <taxon>Strongyloides</taxon>
    </lineage>
</organism>
<dbReference type="InterPro" id="IPR002156">
    <property type="entry name" value="RNaseH_domain"/>
</dbReference>
<proteinExistence type="predicted"/>
<keyword evidence="3" id="KW-1185">Reference proteome</keyword>
<feature type="domain" description="RNase H type-1" evidence="2">
    <location>
        <begin position="44"/>
        <end position="209"/>
    </location>
</feature>
<dbReference type="PROSITE" id="PS50879">
    <property type="entry name" value="RNASE_H_1"/>
    <property type="match status" value="1"/>
</dbReference>
<evidence type="ECO:0000256" key="1">
    <source>
        <dbReference type="SAM" id="MobiDB-lite"/>
    </source>
</evidence>
<dbReference type="GO" id="GO:0003676">
    <property type="term" value="F:nucleic acid binding"/>
    <property type="evidence" value="ECO:0007669"/>
    <property type="project" value="InterPro"/>
</dbReference>
<dbReference type="Pfam" id="PF00075">
    <property type="entry name" value="RNase_H"/>
    <property type="match status" value="1"/>
</dbReference>
<name>A0A0N5BJ93_STREA</name>
<dbReference type="Proteomes" id="UP000046392">
    <property type="component" value="Unplaced"/>
</dbReference>
<sequence>EVRETDENLVKNIENNKVVQESKVVPEKFYVESEVYYQKHVKKLGNVLVISSDGSCEGGRGYGVGVYRDNRCVHEHSGRLGNNSSGRLGNNSVHEHSGRLGNNSSAQLCEMFAFAKGLELALYHKKPDEMVVMVSDSGYVCNLFSEQICAIRKADYMKSSEKTLVHRELIRKAGEMINKLENLYIIQARKHAGIRMNEKADELAKKGAKLNPKFVEKI</sequence>
<dbReference type="Gene3D" id="3.30.420.10">
    <property type="entry name" value="Ribonuclease H-like superfamily/Ribonuclease H"/>
    <property type="match status" value="1"/>
</dbReference>
<evidence type="ECO:0000313" key="3">
    <source>
        <dbReference type="Proteomes" id="UP000046392"/>
    </source>
</evidence>
<dbReference type="InterPro" id="IPR012337">
    <property type="entry name" value="RNaseH-like_sf"/>
</dbReference>
<protein>
    <submittedName>
        <fullName evidence="4">RNase H domain-containing protein</fullName>
    </submittedName>
</protein>
<accession>A0A0N5BJ93</accession>
<evidence type="ECO:0000259" key="2">
    <source>
        <dbReference type="PROSITE" id="PS50879"/>
    </source>
</evidence>
<dbReference type="AlphaFoldDB" id="A0A0N5BJ93"/>
<dbReference type="InterPro" id="IPR036397">
    <property type="entry name" value="RNaseH_sf"/>
</dbReference>
<dbReference type="GO" id="GO:0004523">
    <property type="term" value="F:RNA-DNA hybrid ribonuclease activity"/>
    <property type="evidence" value="ECO:0007669"/>
    <property type="project" value="InterPro"/>
</dbReference>
<dbReference type="WBParaSite" id="SPAL_0000602000.1">
    <property type="protein sequence ID" value="SPAL_0000602000.1"/>
    <property type="gene ID" value="SPAL_0000602000"/>
</dbReference>